<dbReference type="GO" id="GO:0008800">
    <property type="term" value="F:beta-lactamase activity"/>
    <property type="evidence" value="ECO:0007669"/>
    <property type="project" value="UniProtKB-UniRule"/>
</dbReference>
<protein>
    <recommendedName>
        <fullName evidence="3 6">Beta-lactamase</fullName>
        <ecNumber evidence="3 6">3.5.2.6</ecNumber>
    </recommendedName>
</protein>
<dbReference type="OrthoDB" id="9784149at2"/>
<dbReference type="EC" id="3.5.2.6" evidence="3 6"/>
<comment type="similarity">
    <text evidence="2 6">Belongs to the class-A beta-lactamase family.</text>
</comment>
<dbReference type="GO" id="GO:0030655">
    <property type="term" value="P:beta-lactam antibiotic catabolic process"/>
    <property type="evidence" value="ECO:0007669"/>
    <property type="project" value="InterPro"/>
</dbReference>
<feature type="chain" id="PRO_5014948964" description="Beta-lactamase" evidence="7">
    <location>
        <begin position="26"/>
        <end position="356"/>
    </location>
</feature>
<proteinExistence type="inferred from homology"/>
<dbReference type="InterPro" id="IPR000871">
    <property type="entry name" value="Beta-lactam_class-A"/>
</dbReference>
<keyword evidence="5 6" id="KW-0046">Antibiotic resistance</keyword>
<comment type="caution">
    <text evidence="9">The sequence shown here is derived from an EMBL/GenBank/DDBJ whole genome shotgun (WGS) entry which is preliminary data.</text>
</comment>
<evidence type="ECO:0000256" key="5">
    <source>
        <dbReference type="ARBA" id="ARBA00023251"/>
    </source>
</evidence>
<dbReference type="SUPFAM" id="SSF56601">
    <property type="entry name" value="beta-lactamase/transpeptidase-like"/>
    <property type="match status" value="1"/>
</dbReference>
<dbReference type="PANTHER" id="PTHR35333:SF3">
    <property type="entry name" value="BETA-LACTAMASE-TYPE TRANSPEPTIDASE FOLD CONTAINING PROTEIN"/>
    <property type="match status" value="1"/>
</dbReference>
<reference evidence="9 10" key="1">
    <citation type="submission" date="2017-11" db="EMBL/GenBank/DDBJ databases">
        <title>Genomic Encyclopedia of Type Strains, Phase III (KMG-III): the genomes of soil and plant-associated and newly described type strains.</title>
        <authorList>
            <person name="Whitman W."/>
        </authorList>
    </citation>
    <scope>NUCLEOTIDE SEQUENCE [LARGE SCALE GENOMIC DNA]</scope>
    <source>
        <strain evidence="9 10">CGMCC 1.12274</strain>
    </source>
</reference>
<accession>A0A2N0HJX2</accession>
<evidence type="ECO:0000256" key="6">
    <source>
        <dbReference type="RuleBase" id="RU361140"/>
    </source>
</evidence>
<gene>
    <name evidence="9" type="ORF">B0I00_1483</name>
</gene>
<dbReference type="Pfam" id="PF13354">
    <property type="entry name" value="Beta-lactamase2"/>
    <property type="match status" value="1"/>
</dbReference>
<dbReference type="RefSeq" id="WP_100866747.1">
    <property type="nucleotide sequence ID" value="NZ_PHUF01000003.1"/>
</dbReference>
<evidence type="ECO:0000256" key="4">
    <source>
        <dbReference type="ARBA" id="ARBA00022801"/>
    </source>
</evidence>
<comment type="catalytic activity">
    <reaction evidence="1 6">
        <text>a beta-lactam + H2O = a substituted beta-amino acid</text>
        <dbReference type="Rhea" id="RHEA:20401"/>
        <dbReference type="ChEBI" id="CHEBI:15377"/>
        <dbReference type="ChEBI" id="CHEBI:35627"/>
        <dbReference type="ChEBI" id="CHEBI:140347"/>
        <dbReference type="EC" id="3.5.2.6"/>
    </reaction>
</comment>
<evidence type="ECO:0000313" key="10">
    <source>
        <dbReference type="Proteomes" id="UP000232587"/>
    </source>
</evidence>
<feature type="signal peptide" evidence="7">
    <location>
        <begin position="1"/>
        <end position="25"/>
    </location>
</feature>
<dbReference type="InterPro" id="IPR045155">
    <property type="entry name" value="Beta-lactam_cat"/>
</dbReference>
<organism evidence="9 10">
    <name type="scientific">Novosphingobium kunmingense</name>
    <dbReference type="NCBI Taxonomy" id="1211806"/>
    <lineage>
        <taxon>Bacteria</taxon>
        <taxon>Pseudomonadati</taxon>
        <taxon>Pseudomonadota</taxon>
        <taxon>Alphaproteobacteria</taxon>
        <taxon>Sphingomonadales</taxon>
        <taxon>Sphingomonadaceae</taxon>
        <taxon>Novosphingobium</taxon>
    </lineage>
</organism>
<dbReference type="EMBL" id="PHUF01000003">
    <property type="protein sequence ID" value="PKB19253.1"/>
    <property type="molecule type" value="Genomic_DNA"/>
</dbReference>
<dbReference type="Gene3D" id="3.40.710.10">
    <property type="entry name" value="DD-peptidase/beta-lactamase superfamily"/>
    <property type="match status" value="1"/>
</dbReference>
<dbReference type="InterPro" id="IPR012338">
    <property type="entry name" value="Beta-lactam/transpept-like"/>
</dbReference>
<dbReference type="AlphaFoldDB" id="A0A2N0HJX2"/>
<keyword evidence="7" id="KW-0732">Signal</keyword>
<dbReference type="Proteomes" id="UP000232587">
    <property type="component" value="Unassembled WGS sequence"/>
</dbReference>
<dbReference type="PANTHER" id="PTHR35333">
    <property type="entry name" value="BETA-LACTAMASE"/>
    <property type="match status" value="1"/>
</dbReference>
<name>A0A2N0HJX2_9SPHN</name>
<sequence length="356" mass="37422">MKNGLILRALSALAVIGSTMAPAVAAPAPGKLESSFDKAFSVETRTQKPGVVKAPVSILPVQAWQQPSGPTTYASSLEATVAALANAGQGRIGVAATDLGTGRTVSVLGSQPFPMASTSKLAIVATFLQGVDQGRFSLSDRYPLMVPVPSAKYSSTVAPVRAGATMTAWQLIDRTIINSDNQATDALLRVVGGPAAVNKWVRESAGLTGFSLNRDIATLVRDDGQYDPARVVDQRDAATPLTMVQLLTGLHQGRWLSQSSTGVILSAMERCVTGKRRLKALLPGEARVLHKTGTLSNTSSDVGIIKTPDGRDIAVAIYVTGQGGKSFRDSRIASIARAIYDGYLSEASNFRRTAAR</sequence>
<evidence type="ECO:0000256" key="3">
    <source>
        <dbReference type="ARBA" id="ARBA00012865"/>
    </source>
</evidence>
<dbReference type="PRINTS" id="PR00118">
    <property type="entry name" value="BLACTAMASEA"/>
</dbReference>
<evidence type="ECO:0000256" key="7">
    <source>
        <dbReference type="SAM" id="SignalP"/>
    </source>
</evidence>
<keyword evidence="10" id="KW-1185">Reference proteome</keyword>
<evidence type="ECO:0000259" key="8">
    <source>
        <dbReference type="Pfam" id="PF13354"/>
    </source>
</evidence>
<dbReference type="PROSITE" id="PS00146">
    <property type="entry name" value="BETA_LACTAMASE_A"/>
    <property type="match status" value="1"/>
</dbReference>
<keyword evidence="4 6" id="KW-0378">Hydrolase</keyword>
<dbReference type="GO" id="GO:0046677">
    <property type="term" value="P:response to antibiotic"/>
    <property type="evidence" value="ECO:0007669"/>
    <property type="project" value="UniProtKB-UniRule"/>
</dbReference>
<evidence type="ECO:0000313" key="9">
    <source>
        <dbReference type="EMBL" id="PKB19253.1"/>
    </source>
</evidence>
<evidence type="ECO:0000256" key="1">
    <source>
        <dbReference type="ARBA" id="ARBA00001526"/>
    </source>
</evidence>
<feature type="domain" description="Beta-lactamase class A catalytic" evidence="8">
    <location>
        <begin position="93"/>
        <end position="319"/>
    </location>
</feature>
<evidence type="ECO:0000256" key="2">
    <source>
        <dbReference type="ARBA" id="ARBA00009009"/>
    </source>
</evidence>
<dbReference type="InterPro" id="IPR023650">
    <property type="entry name" value="Beta-lactam_class-A_AS"/>
</dbReference>